<dbReference type="Proteomes" id="UP000242913">
    <property type="component" value="Unassembled WGS sequence"/>
</dbReference>
<evidence type="ECO:0000256" key="2">
    <source>
        <dbReference type="ARBA" id="ARBA00004555"/>
    </source>
</evidence>
<keyword evidence="5" id="KW-0931">ER-Golgi transport</keyword>
<dbReference type="InterPro" id="IPR007233">
    <property type="entry name" value="TRAPPC"/>
</dbReference>
<name>A0A238BVJ9_9BILA</name>
<dbReference type="GO" id="GO:0006888">
    <property type="term" value="P:endoplasmic reticulum to Golgi vesicle-mediated transport"/>
    <property type="evidence" value="ECO:0007669"/>
    <property type="project" value="TreeGrafter"/>
</dbReference>
<dbReference type="EMBL" id="KZ269995">
    <property type="protein sequence ID" value="OZC09323.1"/>
    <property type="molecule type" value="Genomic_DNA"/>
</dbReference>
<comment type="function">
    <text evidence="9">Core component of the TRAPP complexes which has a function of guanine nucleotide exchange factor activity for Rab1 GTPase. Plays a role in vesicular transport from endoplasmic reticulum to Golgi and autophagy. May play a role in dendrite postsynaptic membrane trafficking.</text>
</comment>
<dbReference type="SUPFAM" id="SSF64356">
    <property type="entry name" value="SNARE-like"/>
    <property type="match status" value="1"/>
</dbReference>
<dbReference type="Pfam" id="PF04099">
    <property type="entry name" value="Sybindin"/>
    <property type="match status" value="1"/>
</dbReference>
<protein>
    <recommendedName>
        <fullName evidence="8">Trafficking protein particle complex subunit 4</fullName>
    </recommendedName>
</protein>
<dbReference type="Gene3D" id="3.30.450.70">
    <property type="match status" value="1"/>
</dbReference>
<evidence type="ECO:0000313" key="11">
    <source>
        <dbReference type="EMBL" id="OZC09323.1"/>
    </source>
</evidence>
<evidence type="ECO:0000256" key="4">
    <source>
        <dbReference type="ARBA" id="ARBA00022824"/>
    </source>
</evidence>
<comment type="subcellular location">
    <subcellularLocation>
        <location evidence="1">Endoplasmic reticulum</location>
    </subcellularLocation>
    <subcellularLocation>
        <location evidence="2">Golgi apparatus</location>
    </subcellularLocation>
</comment>
<dbReference type="PANTHER" id="PTHR23249">
    <property type="entry name" value="TRAFFICKING PROTEIN PARTICLE COMPLEX SUBUNIT"/>
    <property type="match status" value="1"/>
</dbReference>
<proteinExistence type="inferred from homology"/>
<evidence type="ECO:0000256" key="10">
    <source>
        <dbReference type="ARBA" id="ARBA00046941"/>
    </source>
</evidence>
<dbReference type="OrthoDB" id="246406at2759"/>
<dbReference type="GO" id="GO:0030008">
    <property type="term" value="C:TRAPP complex"/>
    <property type="evidence" value="ECO:0007669"/>
    <property type="project" value="InterPro"/>
</dbReference>
<dbReference type="AlphaFoldDB" id="A0A238BVJ9"/>
<reference evidence="11 12" key="1">
    <citation type="submission" date="2015-12" db="EMBL/GenBank/DDBJ databases">
        <title>Draft genome of the nematode, Onchocerca flexuosa.</title>
        <authorList>
            <person name="Mitreva M."/>
        </authorList>
    </citation>
    <scope>NUCLEOTIDE SEQUENCE [LARGE SCALE GENOMIC DNA]</scope>
    <source>
        <strain evidence="11">Red Deer</strain>
    </source>
</reference>
<evidence type="ECO:0000256" key="6">
    <source>
        <dbReference type="ARBA" id="ARBA00023034"/>
    </source>
</evidence>
<evidence type="ECO:0000256" key="7">
    <source>
        <dbReference type="ARBA" id="ARBA00038179"/>
    </source>
</evidence>
<keyword evidence="12" id="KW-1185">Reference proteome</keyword>
<evidence type="ECO:0000256" key="9">
    <source>
        <dbReference type="ARBA" id="ARBA00046052"/>
    </source>
</evidence>
<dbReference type="GO" id="GO:0005794">
    <property type="term" value="C:Golgi apparatus"/>
    <property type="evidence" value="ECO:0007669"/>
    <property type="project" value="UniProtKB-SubCell"/>
</dbReference>
<dbReference type="GO" id="GO:0005783">
    <property type="term" value="C:endoplasmic reticulum"/>
    <property type="evidence" value="ECO:0007669"/>
    <property type="project" value="UniProtKB-SubCell"/>
</dbReference>
<evidence type="ECO:0000256" key="1">
    <source>
        <dbReference type="ARBA" id="ARBA00004240"/>
    </source>
</evidence>
<dbReference type="CDD" id="cd14856">
    <property type="entry name" value="TRAPPC4_synbindin"/>
    <property type="match status" value="1"/>
</dbReference>
<evidence type="ECO:0000313" key="12">
    <source>
        <dbReference type="Proteomes" id="UP000242913"/>
    </source>
</evidence>
<sequence>MLIQHVFIINRAGSLIYDWDGKGDCTGIEKTFSYPLDIVLDIVDQKATVVFGERDGIGLRYTVSAINGIPVQACKVIFGGVEKMVLDVIQDEANYPLSIRFQPPTITTNEKIILSSTFHSLYTIAAQLSPVMKSSGIEVLYTNHFKLYCYQSTTGVKFVVVGSLSLNSGVDGLLRRIYELYADFALKNPFYSIDMPIRCQRFDDAIRNLIERQDKFTYVLTSSHMDTSFSFLSQIPNQEGYLVVSTGSVIKSDGELENNESLAMNVQKMLYVGEPLAHIVGKIEKMTITYPEYNLEVVRSGKYVFIVKRKTSN</sequence>
<keyword evidence="4" id="KW-0256">Endoplasmic reticulum</keyword>
<evidence type="ECO:0000256" key="3">
    <source>
        <dbReference type="ARBA" id="ARBA00022448"/>
    </source>
</evidence>
<keyword evidence="6" id="KW-0333">Golgi apparatus</keyword>
<organism evidence="11 12">
    <name type="scientific">Onchocerca flexuosa</name>
    <dbReference type="NCBI Taxonomy" id="387005"/>
    <lineage>
        <taxon>Eukaryota</taxon>
        <taxon>Metazoa</taxon>
        <taxon>Ecdysozoa</taxon>
        <taxon>Nematoda</taxon>
        <taxon>Chromadorea</taxon>
        <taxon>Rhabditida</taxon>
        <taxon>Spirurina</taxon>
        <taxon>Spiruromorpha</taxon>
        <taxon>Filarioidea</taxon>
        <taxon>Onchocercidae</taxon>
        <taxon>Onchocerca</taxon>
    </lineage>
</organism>
<keyword evidence="3" id="KW-0813">Transport</keyword>
<comment type="similarity">
    <text evidence="7">Belongs to the TRAPP small subunits family. TRAPPC4 subfamily.</text>
</comment>
<evidence type="ECO:0000256" key="8">
    <source>
        <dbReference type="ARBA" id="ARBA00039791"/>
    </source>
</evidence>
<comment type="subunit">
    <text evidence="10">Component of the multisubunit TRAPP (transport protein particle) complex, which includes at least TRAPPC2, TRAPPC2L, TRAPPC3, TRAPPC3L, TRAPPC4, TRAPPC5, TRAPPC8, TRAPPC9, TRAPPC10, TRAPPC11 and TRAPPC12. Interacts with SDC2.</text>
</comment>
<dbReference type="PANTHER" id="PTHR23249:SF15">
    <property type="entry name" value="TRAFFICKING PROTEIN PARTICLE COMPLEX SUBUNIT 4"/>
    <property type="match status" value="1"/>
</dbReference>
<evidence type="ECO:0000256" key="5">
    <source>
        <dbReference type="ARBA" id="ARBA00022892"/>
    </source>
</evidence>
<gene>
    <name evidence="11" type="ORF">X798_03664</name>
</gene>
<accession>A0A238BVJ9</accession>
<dbReference type="InterPro" id="IPR011012">
    <property type="entry name" value="Longin-like_dom_sf"/>
</dbReference>
<dbReference type="SMART" id="SM01399">
    <property type="entry name" value="Sybindin"/>
    <property type="match status" value="1"/>
</dbReference>